<keyword evidence="9 13" id="KW-0472">Membrane</keyword>
<feature type="transmembrane region" description="Helical" evidence="13">
    <location>
        <begin position="1163"/>
        <end position="1185"/>
    </location>
</feature>
<feature type="transmembrane region" description="Helical" evidence="13">
    <location>
        <begin position="1230"/>
        <end position="1251"/>
    </location>
</feature>
<keyword evidence="4" id="KW-0813">Transport</keyword>
<feature type="domain" description="Myb-like" evidence="14">
    <location>
        <begin position="1276"/>
        <end position="1326"/>
    </location>
</feature>
<accession>A0AAD6Q7C2</accession>
<evidence type="ECO:0000256" key="3">
    <source>
        <dbReference type="ARBA" id="ARBA00005590"/>
    </source>
</evidence>
<dbReference type="Pfam" id="PF01490">
    <property type="entry name" value="Aa_trans"/>
    <property type="match status" value="4"/>
</dbReference>
<dbReference type="PROSITE" id="PS51294">
    <property type="entry name" value="HTH_MYB"/>
    <property type="match status" value="1"/>
</dbReference>
<feature type="transmembrane region" description="Helical" evidence="13">
    <location>
        <begin position="277"/>
        <end position="298"/>
    </location>
</feature>
<feature type="transmembrane region" description="Helical" evidence="13">
    <location>
        <begin position="651"/>
        <end position="669"/>
    </location>
</feature>
<keyword evidence="11" id="KW-0927">Auxin signaling pathway</keyword>
<evidence type="ECO:0000256" key="8">
    <source>
        <dbReference type="ARBA" id="ARBA00022989"/>
    </source>
</evidence>
<keyword evidence="17" id="KW-1185">Reference proteome</keyword>
<feature type="transmembrane region" description="Helical" evidence="13">
    <location>
        <begin position="690"/>
        <end position="711"/>
    </location>
</feature>
<reference evidence="16" key="1">
    <citation type="journal article" date="2023" name="Mol. Ecol. Resour.">
        <title>Chromosome-level genome assembly of a triploid poplar Populus alba 'Berolinensis'.</title>
        <authorList>
            <person name="Chen S."/>
            <person name="Yu Y."/>
            <person name="Wang X."/>
            <person name="Wang S."/>
            <person name="Zhang T."/>
            <person name="Zhou Y."/>
            <person name="He R."/>
            <person name="Meng N."/>
            <person name="Wang Y."/>
            <person name="Liu W."/>
            <person name="Liu Z."/>
            <person name="Liu J."/>
            <person name="Guo Q."/>
            <person name="Huang H."/>
            <person name="Sederoff R.R."/>
            <person name="Wang G."/>
            <person name="Qu G."/>
            <person name="Chen S."/>
        </authorList>
    </citation>
    <scope>NUCLEOTIDE SEQUENCE</scope>
    <source>
        <strain evidence="16">SC-2020</strain>
    </source>
</reference>
<dbReference type="GO" id="GO:0005634">
    <property type="term" value="C:nucleus"/>
    <property type="evidence" value="ECO:0007669"/>
    <property type="project" value="UniProtKB-SubCell"/>
</dbReference>
<feature type="transmembrane region" description="Helical" evidence="13">
    <location>
        <begin position="439"/>
        <end position="461"/>
    </location>
</feature>
<dbReference type="InterPro" id="IPR009057">
    <property type="entry name" value="Homeodomain-like_sf"/>
</dbReference>
<evidence type="ECO:0000256" key="2">
    <source>
        <dbReference type="ARBA" id="ARBA00004127"/>
    </source>
</evidence>
<dbReference type="GO" id="GO:0009734">
    <property type="term" value="P:auxin-activated signaling pathway"/>
    <property type="evidence" value="ECO:0007669"/>
    <property type="project" value="UniProtKB-KW"/>
</dbReference>
<feature type="transmembrane region" description="Helical" evidence="13">
    <location>
        <begin position="754"/>
        <end position="775"/>
    </location>
</feature>
<evidence type="ECO:0000256" key="11">
    <source>
        <dbReference type="ARBA" id="ARBA00023294"/>
    </source>
</evidence>
<dbReference type="GO" id="GO:0015293">
    <property type="term" value="F:symporter activity"/>
    <property type="evidence" value="ECO:0007669"/>
    <property type="project" value="UniProtKB-KW"/>
</dbReference>
<evidence type="ECO:0000256" key="10">
    <source>
        <dbReference type="ARBA" id="ARBA00023242"/>
    </source>
</evidence>
<feature type="transmembrane region" description="Helical" evidence="13">
    <location>
        <begin position="1131"/>
        <end position="1151"/>
    </location>
</feature>
<dbReference type="SUPFAM" id="SSF46689">
    <property type="entry name" value="Homeodomain-like"/>
    <property type="match status" value="1"/>
</dbReference>
<dbReference type="InterPro" id="IPR013057">
    <property type="entry name" value="AA_transpt_TM"/>
</dbReference>
<feature type="transmembrane region" description="Helical" evidence="13">
    <location>
        <begin position="149"/>
        <end position="170"/>
    </location>
</feature>
<keyword evidence="5 13" id="KW-0812">Transmembrane</keyword>
<evidence type="ECO:0000256" key="12">
    <source>
        <dbReference type="ARBA" id="ARBA00045588"/>
    </source>
</evidence>
<keyword evidence="10" id="KW-0539">Nucleus</keyword>
<evidence type="ECO:0000256" key="5">
    <source>
        <dbReference type="ARBA" id="ARBA00022692"/>
    </source>
</evidence>
<feature type="transmembrane region" description="Helical" evidence="13">
    <location>
        <begin position="1191"/>
        <end position="1209"/>
    </location>
</feature>
<evidence type="ECO:0000259" key="14">
    <source>
        <dbReference type="PROSITE" id="PS50090"/>
    </source>
</evidence>
<dbReference type="SMART" id="SM00717">
    <property type="entry name" value="SANT"/>
    <property type="match status" value="1"/>
</dbReference>
<dbReference type="Proteomes" id="UP001164929">
    <property type="component" value="Chromosome 11"/>
</dbReference>
<dbReference type="CDD" id="cd00167">
    <property type="entry name" value="SANT"/>
    <property type="match status" value="1"/>
</dbReference>
<dbReference type="PANTHER" id="PTHR48017">
    <property type="entry name" value="OS05G0424000 PROTEIN-RELATED"/>
    <property type="match status" value="1"/>
</dbReference>
<dbReference type="Pfam" id="PF00249">
    <property type="entry name" value="Myb_DNA-binding"/>
    <property type="match status" value="1"/>
</dbReference>
<feature type="transmembrane region" description="Helical" evidence="13">
    <location>
        <begin position="996"/>
        <end position="1015"/>
    </location>
</feature>
<evidence type="ECO:0000256" key="7">
    <source>
        <dbReference type="ARBA" id="ARBA00022970"/>
    </source>
</evidence>
<feature type="transmembrane region" description="Helical" evidence="13">
    <location>
        <begin position="1035"/>
        <end position="1056"/>
    </location>
</feature>
<comment type="caution">
    <text evidence="16">The sequence shown here is derived from an EMBL/GenBank/DDBJ whole genome shotgun (WGS) entry which is preliminary data.</text>
</comment>
<dbReference type="FunFam" id="1.10.10.60:FF:000204">
    <property type="entry name" value="transcription factor MYB80"/>
    <property type="match status" value="1"/>
</dbReference>
<evidence type="ECO:0000256" key="9">
    <source>
        <dbReference type="ARBA" id="ARBA00023136"/>
    </source>
</evidence>
<evidence type="ECO:0000259" key="15">
    <source>
        <dbReference type="PROSITE" id="PS51294"/>
    </source>
</evidence>
<feature type="transmembrane region" description="Helical" evidence="13">
    <location>
        <begin position="782"/>
        <end position="803"/>
    </location>
</feature>
<dbReference type="InterPro" id="IPR001005">
    <property type="entry name" value="SANT/Myb"/>
</dbReference>
<evidence type="ECO:0000256" key="6">
    <source>
        <dbReference type="ARBA" id="ARBA00022847"/>
    </source>
</evidence>
<evidence type="ECO:0000313" key="17">
    <source>
        <dbReference type="Proteomes" id="UP001164929"/>
    </source>
</evidence>
<gene>
    <name evidence="16" type="ORF">NC653_028366</name>
</gene>
<feature type="transmembrane region" description="Helical" evidence="13">
    <location>
        <begin position="523"/>
        <end position="543"/>
    </location>
</feature>
<feature type="transmembrane region" description="Helical" evidence="13">
    <location>
        <begin position="481"/>
        <end position="502"/>
    </location>
</feature>
<sequence>MLMFGAVQIVASQIPDFHSIKWLSVIAAVMSFAYSFTGFGLGFAEVIENGMIKGSIAGAPASTRAKKLWLAFQALGDIAYSYPYALVLLEIQDTLKSPPPENKTMKKASMIAMILTTFFYLCCGCFGYAAFGNNTPGNLLTGFGFYEPYWLIDFANACVVLHLVGGYQLFSQPVFEFSERWFSEKFPSNGFVNKFYNFKLPLLPSFHINLFRICFRTAYVVSTTAVAAVFPYFNQAMAMGEEPEDHQQTPLLLNSDQIPSKSTILCNSFSIKRTGTAWTAVAHIITGVVGSGVLSLAWSMAQLGWIAGPLAMLFFAAVTLLSTFLLCDSYRSPDPEFGPSRNRSYREAVHVILGEKNALICGFLQQVGLCGIGIAYTVTAAISMSAITFSDEREIQTSNCYRKQGHGAACENGDTSYMLLFGAAQVLLSQIPDFNSIKFLSVVAAVMSFTYSFIGFALGFAQVIGNGYVKGSITGSSTHSVAVISQALGDIAFSYPCSLILIKIQDTLRSPPSENKTMKKASMIAMIGTTFFYLCCGGFGYAAFGEDTPGNLLAGFGLFSGRYYWLINIANACIVIHLVGSYQVFSQTFFANIEKSIAEKWPNIQFTHINPNSKLPWFPTFQINLPRLCLRTTYVISTTTIAVIFPYFNQVIGVMGGLNFWPLTIYFPVEMYFKQRKIEAWTTKWIMLRAYTIFCLLVTAFALIGSIEGLISAKLDRMAGSSTHGNRSGHMGVEEEASSFLHAPRPGIKRTGTAWTAVAHIITGVIGSGVLSLAWSMAQLGWIAGPVTMFCFALVTLVSTFLLCDCYRSPDPEFGPKRNRSYLEAVHETLGKRNALICGVFAQTGLYGTGIVYTITTASSMRAIQKSNCYHKEGHEATCEYGGSLYMLLFGVVQVVLSQIPDFHNLQWLSIVAAIMSVSYASIGFALGFAQVIANGFVKGGIAGVSAYRAADKVWNVSQALGDIAFAYPYSLIVLEIQDTLKSPPSESKSMKKASTIAVVVTTFFYLCCGGFGYAAFGEKTPGNLLTGFGFYEPYWLVDFANACIVLHLVGGYQVYSQPLFAVIENWIAVKYPDNRFLNKNLTYKFPWLPGFQLNLLRLCFRSIYVVSTTAIAVMFPYFNQAIGLVGGFGFWPLTSYGDLQSGILFSILIARGCPEAELLIMLNLLRLCFRTIYVVSTTVIAVMFPYFNQVIGLLGGFGFWPLAVYFPVEMYFKQKNIEARTIKWIMLRAFSVICFLVTAFALIGSVEWLMSARLSQGSLQRCGKSCRLRWTNYLRPDLKHGQFSDAEEHTIVKLHSVVGNRWSLIAAQLPGRTDNDVKNHWNTKLKRKLSGMGIDPVTHKPFSHLMAEIATTLATPQVANLAEAALGCFKDEMLHLLTKKRIDFQLLQCNTNGVQGSTSSPYIATKHDENDDTIERIKLGFSRAMQEPGILPPNKTWDSTGATSANFAGTCAYFPSSVNAFLCGPSSFGNEVALSPWSQSMCTGSTCTAGDQQGRLHEKLDDENGEESQGGKEIRNGSSLFNTDCVLWDLPSDDLMNSIV</sequence>
<evidence type="ECO:0000313" key="16">
    <source>
        <dbReference type="EMBL" id="KAJ6980540.1"/>
    </source>
</evidence>
<feature type="transmembrane region" description="Helical" evidence="13">
    <location>
        <begin position="628"/>
        <end position="645"/>
    </location>
</feature>
<comment type="function">
    <text evidence="12">Carrier protein involved in proton-driven auxin influx. Mediates the formation of auxin gradient from developing leaves (site of auxin biosynthesis) to tips by contributing to the loading of auxin in vascular tissues and facilitating acropetal (base to tip) auxin transport within inner tissues of the root apex, and basipetal (tip to base) auxin transport within outer tissues of the root apex. May be involved in lateral roots and nodules formation.</text>
</comment>
<proteinExistence type="inferred from homology"/>
<feature type="transmembrane region" description="Helical" evidence="13">
    <location>
        <begin position="1099"/>
        <end position="1119"/>
    </location>
</feature>
<feature type="transmembrane region" description="Helical" evidence="13">
    <location>
        <begin position="563"/>
        <end position="585"/>
    </location>
</feature>
<organism evidence="16 17">
    <name type="scientific">Populus alba x Populus x berolinensis</name>
    <dbReference type="NCBI Taxonomy" id="444605"/>
    <lineage>
        <taxon>Eukaryota</taxon>
        <taxon>Viridiplantae</taxon>
        <taxon>Streptophyta</taxon>
        <taxon>Embryophyta</taxon>
        <taxon>Tracheophyta</taxon>
        <taxon>Spermatophyta</taxon>
        <taxon>Magnoliopsida</taxon>
        <taxon>eudicotyledons</taxon>
        <taxon>Gunneridae</taxon>
        <taxon>Pentapetalae</taxon>
        <taxon>rosids</taxon>
        <taxon>fabids</taxon>
        <taxon>Malpighiales</taxon>
        <taxon>Salicaceae</taxon>
        <taxon>Saliceae</taxon>
        <taxon>Populus</taxon>
    </lineage>
</organism>
<dbReference type="EMBL" id="JAQIZT010000011">
    <property type="protein sequence ID" value="KAJ6980540.1"/>
    <property type="molecule type" value="Genomic_DNA"/>
</dbReference>
<keyword evidence="7" id="KW-0029">Amino-acid transport</keyword>
<name>A0AAD6Q7C2_9ROSI</name>
<evidence type="ECO:0000256" key="13">
    <source>
        <dbReference type="SAM" id="Phobius"/>
    </source>
</evidence>
<evidence type="ECO:0000256" key="4">
    <source>
        <dbReference type="ARBA" id="ARBA00022448"/>
    </source>
</evidence>
<feature type="transmembrane region" description="Helical" evidence="13">
    <location>
        <begin position="909"/>
        <end position="934"/>
    </location>
</feature>
<feature type="transmembrane region" description="Helical" evidence="13">
    <location>
        <begin position="110"/>
        <end position="129"/>
    </location>
</feature>
<feature type="domain" description="HTH myb-type" evidence="15">
    <location>
        <begin position="1276"/>
        <end position="1330"/>
    </location>
</feature>
<dbReference type="InterPro" id="IPR017930">
    <property type="entry name" value="Myb_dom"/>
</dbReference>
<dbReference type="GO" id="GO:0006865">
    <property type="term" value="P:amino acid transport"/>
    <property type="evidence" value="ECO:0007669"/>
    <property type="project" value="UniProtKB-KW"/>
</dbReference>
<comment type="similarity">
    <text evidence="3">Belongs to the amino acid/polyamine transporter 2 family. Amino acid/auxin permease (AAAP) (TC 2.A.18.1) subfamily.</text>
</comment>
<keyword evidence="6" id="KW-0769">Symport</keyword>
<evidence type="ECO:0000256" key="1">
    <source>
        <dbReference type="ARBA" id="ARBA00004123"/>
    </source>
</evidence>
<comment type="subcellular location">
    <subcellularLocation>
        <location evidence="2">Endomembrane system</location>
        <topology evidence="2">Multi-pass membrane protein</topology>
    </subcellularLocation>
    <subcellularLocation>
        <location evidence="1">Nucleus</location>
    </subcellularLocation>
</comment>
<dbReference type="GO" id="GO:0012505">
    <property type="term" value="C:endomembrane system"/>
    <property type="evidence" value="ECO:0007669"/>
    <property type="project" value="UniProtKB-SubCell"/>
</dbReference>
<feature type="transmembrane region" description="Helical" evidence="13">
    <location>
        <begin position="304"/>
        <end position="327"/>
    </location>
</feature>
<feature type="transmembrane region" description="Helical" evidence="13">
    <location>
        <begin position="20"/>
        <end position="44"/>
    </location>
</feature>
<dbReference type="PROSITE" id="PS50090">
    <property type="entry name" value="MYB_LIKE"/>
    <property type="match status" value="1"/>
</dbReference>
<dbReference type="Gene3D" id="1.10.10.60">
    <property type="entry name" value="Homeodomain-like"/>
    <property type="match status" value="2"/>
</dbReference>
<keyword evidence="8 13" id="KW-1133">Transmembrane helix</keyword>
<protein>
    <submittedName>
        <fullName evidence="16">Uncharacterized protein</fullName>
    </submittedName>
</protein>
<feature type="transmembrane region" description="Helical" evidence="13">
    <location>
        <begin position="881"/>
        <end position="897"/>
    </location>
</feature>